<dbReference type="GO" id="GO:0007059">
    <property type="term" value="P:chromosome segregation"/>
    <property type="evidence" value="ECO:0007669"/>
    <property type="project" value="UniProtKB-KW"/>
</dbReference>
<dbReference type="PANTHER" id="PTHR33375:SF1">
    <property type="entry name" value="CHROMOSOME-PARTITIONING PROTEIN PARB-RELATED"/>
    <property type="match status" value="1"/>
</dbReference>
<dbReference type="SUPFAM" id="SSF110849">
    <property type="entry name" value="ParB/Sulfiredoxin"/>
    <property type="match status" value="1"/>
</dbReference>
<dbReference type="EMBL" id="JXXK01000027">
    <property type="protein sequence ID" value="KJF38952.1"/>
    <property type="molecule type" value="Genomic_DNA"/>
</dbReference>
<dbReference type="GO" id="GO:0005694">
    <property type="term" value="C:chromosome"/>
    <property type="evidence" value="ECO:0007669"/>
    <property type="project" value="TreeGrafter"/>
</dbReference>
<dbReference type="InterPro" id="IPR003115">
    <property type="entry name" value="ParB_N"/>
</dbReference>
<dbReference type="InterPro" id="IPR004437">
    <property type="entry name" value="ParB/RepB/Spo0J"/>
</dbReference>
<evidence type="ECO:0000313" key="3">
    <source>
        <dbReference type="EMBL" id="KJF38952.1"/>
    </source>
</evidence>
<evidence type="ECO:0000313" key="4">
    <source>
        <dbReference type="Proteomes" id="UP000032483"/>
    </source>
</evidence>
<dbReference type="PANTHER" id="PTHR33375">
    <property type="entry name" value="CHROMOSOME-PARTITIONING PROTEIN PARB-RELATED"/>
    <property type="match status" value="1"/>
</dbReference>
<dbReference type="RefSeq" id="WP_050006155.1">
    <property type="nucleotide sequence ID" value="NZ_JBBNKJ010000015.1"/>
</dbReference>
<dbReference type="Gene3D" id="1.10.10.2830">
    <property type="match status" value="1"/>
</dbReference>
<dbReference type="SMART" id="SM00470">
    <property type="entry name" value="ParB"/>
    <property type="match status" value="1"/>
</dbReference>
<sequence>MSGRGPYGSNINLPSLDSLFSTEAQRQEAKLEKVQQLSIDQLFPFPDHPFQVRDDEEMQKMVESVKEYGVLTPLIARPRLEGGYEIIAGHRRKRACELAGIETLPVLVREMDDDTAIIRMVDTNCQRENVSAIEKAKAYKMKLEAIKRKGGRPVKNNSRQVVGSFESADIVGQNTGESGRQIQRYIRLNELIPELQEMVEENKLKFNPAVELSYLAPQEQEQFYEYIQSEECTPSLSQAQQLKAASKEKSLNEDKLTSIMTARAPSVAPREQQISIPLVKLERFFPKTTSAEQIIAHIIRVLEAYQRSRQRSHDEERGR</sequence>
<feature type="domain" description="ParB-like N-terminal" evidence="2">
    <location>
        <begin position="35"/>
        <end position="125"/>
    </location>
</feature>
<dbReference type="PATRIC" id="fig|1550024.3.peg.3475"/>
<reference evidence="3" key="1">
    <citation type="submission" date="2015-02" db="EMBL/GenBank/DDBJ databases">
        <title>A novel member of the family Ruminococcaceae isolated from human feces.</title>
        <authorList>
            <person name="Shkoporov A.N."/>
            <person name="Chaplin A.V."/>
            <person name="Motuzova O.V."/>
            <person name="Kafarskaia L.I."/>
            <person name="Khokhlova E.V."/>
            <person name="Efimov B.A."/>
        </authorList>
    </citation>
    <scope>NUCLEOTIDE SEQUENCE [LARGE SCALE GENOMIC DNA]</scope>
    <source>
        <strain evidence="3">585-1</strain>
    </source>
</reference>
<dbReference type="NCBIfam" id="TIGR00180">
    <property type="entry name" value="parB_part"/>
    <property type="match status" value="1"/>
</dbReference>
<dbReference type="Gene3D" id="3.90.1530.30">
    <property type="match status" value="1"/>
</dbReference>
<dbReference type="AlphaFoldDB" id="A0A0D8IW85"/>
<comment type="similarity">
    <text evidence="1">Belongs to the ParB family.</text>
</comment>
<evidence type="ECO:0000256" key="1">
    <source>
        <dbReference type="ARBA" id="ARBA00006295"/>
    </source>
</evidence>
<keyword evidence="4" id="KW-1185">Reference proteome</keyword>
<dbReference type="SUPFAM" id="SSF109709">
    <property type="entry name" value="KorB DNA-binding domain-like"/>
    <property type="match status" value="1"/>
</dbReference>
<dbReference type="Proteomes" id="UP000032483">
    <property type="component" value="Unassembled WGS sequence"/>
</dbReference>
<gene>
    <name evidence="3" type="ORF">TQ39_15255</name>
</gene>
<dbReference type="InterPro" id="IPR050336">
    <property type="entry name" value="Chromosome_partition/occlusion"/>
</dbReference>
<dbReference type="Pfam" id="PF02195">
    <property type="entry name" value="ParB_N"/>
    <property type="match status" value="1"/>
</dbReference>
<comment type="caution">
    <text evidence="3">The sequence shown here is derived from an EMBL/GenBank/DDBJ whole genome shotgun (WGS) entry which is preliminary data.</text>
</comment>
<evidence type="ECO:0000259" key="2">
    <source>
        <dbReference type="SMART" id="SM00470"/>
    </source>
</evidence>
<dbReference type="InterPro" id="IPR036086">
    <property type="entry name" value="ParB/Sulfiredoxin_sf"/>
</dbReference>
<dbReference type="CDD" id="cd16407">
    <property type="entry name" value="ParB_N_like"/>
    <property type="match status" value="1"/>
</dbReference>
<protein>
    <submittedName>
        <fullName evidence="3">Plasmid stablization protein ParB</fullName>
    </submittedName>
</protein>
<name>A0A0D8IW85_9FIRM</name>
<accession>A0A0D8IW85</accession>
<organism evidence="3 4">
    <name type="scientific">Ruthenibacterium lactatiformans</name>
    <dbReference type="NCBI Taxonomy" id="1550024"/>
    <lineage>
        <taxon>Bacteria</taxon>
        <taxon>Bacillati</taxon>
        <taxon>Bacillota</taxon>
        <taxon>Clostridia</taxon>
        <taxon>Eubacteriales</taxon>
        <taxon>Oscillospiraceae</taxon>
        <taxon>Ruthenibacterium</taxon>
    </lineage>
</organism>
<dbReference type="GeneID" id="42857917"/>
<dbReference type="GO" id="GO:0003677">
    <property type="term" value="F:DNA binding"/>
    <property type="evidence" value="ECO:0007669"/>
    <property type="project" value="InterPro"/>
</dbReference>
<proteinExistence type="inferred from homology"/>